<evidence type="ECO:0000313" key="5">
    <source>
        <dbReference type="EMBL" id="CAB4210582.1"/>
    </source>
</evidence>
<dbReference type="EMBL" id="LR797263">
    <property type="protein sequence ID" value="CAB4198744.1"/>
    <property type="molecule type" value="Genomic_DNA"/>
</dbReference>
<dbReference type="EMBL" id="LR797011">
    <property type="protein sequence ID" value="CAB4181498.1"/>
    <property type="molecule type" value="Genomic_DNA"/>
</dbReference>
<dbReference type="EMBL" id="LR798372">
    <property type="protein sequence ID" value="CAB5227597.1"/>
    <property type="molecule type" value="Genomic_DNA"/>
</dbReference>
<protein>
    <submittedName>
        <fullName evidence="4">Glyco_tranf_GTA_type domain containing protein</fullName>
    </submittedName>
</protein>
<dbReference type="SUPFAM" id="SSF53448">
    <property type="entry name" value="Nucleotide-diphospho-sugar transferases"/>
    <property type="match status" value="1"/>
</dbReference>
<name>A0A6J5S1I5_9CAUD</name>
<organism evidence="4">
    <name type="scientific">uncultured Caudovirales phage</name>
    <dbReference type="NCBI Taxonomy" id="2100421"/>
    <lineage>
        <taxon>Viruses</taxon>
        <taxon>Duplodnaviria</taxon>
        <taxon>Heunggongvirae</taxon>
        <taxon>Uroviricota</taxon>
        <taxon>Caudoviricetes</taxon>
        <taxon>Peduoviridae</taxon>
        <taxon>Maltschvirus</taxon>
        <taxon>Maltschvirus maltsch</taxon>
    </lineage>
</organism>
<feature type="domain" description="Glycosyltransferase 2-like" evidence="1">
    <location>
        <begin position="21"/>
        <end position="152"/>
    </location>
</feature>
<evidence type="ECO:0000313" key="4">
    <source>
        <dbReference type="EMBL" id="CAB4198744.1"/>
    </source>
</evidence>
<dbReference type="InterPro" id="IPR001173">
    <property type="entry name" value="Glyco_trans_2-like"/>
</dbReference>
<evidence type="ECO:0000259" key="1">
    <source>
        <dbReference type="Pfam" id="PF00535"/>
    </source>
</evidence>
<dbReference type="PANTHER" id="PTHR22916:SF3">
    <property type="entry name" value="UDP-GLCNAC:BETAGAL BETA-1,3-N-ACETYLGLUCOSAMINYLTRANSFERASE-LIKE PROTEIN 1"/>
    <property type="match status" value="1"/>
</dbReference>
<evidence type="ECO:0000313" key="2">
    <source>
        <dbReference type="EMBL" id="CAB4176312.1"/>
    </source>
</evidence>
<accession>A0A6J5S1I5</accession>
<gene>
    <name evidence="3" type="ORF">UFOVP1075_43</name>
    <name evidence="4" type="ORF">UFOVP1312_35</name>
    <name evidence="5" type="ORF">UFOVP1426_23</name>
    <name evidence="6" type="ORF">UFOVP1522_64</name>
    <name evidence="2" type="ORF">UFOVP989_23</name>
</gene>
<dbReference type="GO" id="GO:0016758">
    <property type="term" value="F:hexosyltransferase activity"/>
    <property type="evidence" value="ECO:0007669"/>
    <property type="project" value="UniProtKB-ARBA"/>
</dbReference>
<dbReference type="CDD" id="cd00761">
    <property type="entry name" value="Glyco_tranf_GTA_type"/>
    <property type="match status" value="1"/>
</dbReference>
<dbReference type="PANTHER" id="PTHR22916">
    <property type="entry name" value="GLYCOSYLTRANSFERASE"/>
    <property type="match status" value="1"/>
</dbReference>
<dbReference type="EMBL" id="LR796938">
    <property type="protein sequence ID" value="CAB4176312.1"/>
    <property type="molecule type" value="Genomic_DNA"/>
</dbReference>
<evidence type="ECO:0000313" key="3">
    <source>
        <dbReference type="EMBL" id="CAB4181498.1"/>
    </source>
</evidence>
<sequence length="234" mass="26755">MTRVRSNTIRRSTMAKAPKVSIIMTAYNPTHYLVEMTMAALANITRYTDTDLYELILMDCAPKHNIRDDYGVLKIDLHVKLNTDPGYYAAMNEGAKLANGDYLCFIENDMFVYENWLTDLCYYLDNNLLDAVIPDQFPRSRDRIKEYQNMTHEEALNAAGTEQGLVLIRKESFKKIGGWKKKGAEMGWRRFYANLADNGVSLGNTAKVIITHICGATYFYKLENESEKLSKTGE</sequence>
<evidence type="ECO:0000313" key="6">
    <source>
        <dbReference type="EMBL" id="CAB5227597.1"/>
    </source>
</evidence>
<dbReference type="Gene3D" id="3.90.550.10">
    <property type="entry name" value="Spore Coat Polysaccharide Biosynthesis Protein SpsA, Chain A"/>
    <property type="match status" value="1"/>
</dbReference>
<dbReference type="EMBL" id="LR797370">
    <property type="protein sequence ID" value="CAB4210582.1"/>
    <property type="molecule type" value="Genomic_DNA"/>
</dbReference>
<reference evidence="4" key="1">
    <citation type="submission" date="2020-05" db="EMBL/GenBank/DDBJ databases">
        <authorList>
            <person name="Chiriac C."/>
            <person name="Salcher M."/>
            <person name="Ghai R."/>
            <person name="Kavagutti S V."/>
        </authorList>
    </citation>
    <scope>NUCLEOTIDE SEQUENCE</scope>
</reference>
<proteinExistence type="predicted"/>
<dbReference type="Pfam" id="PF00535">
    <property type="entry name" value="Glycos_transf_2"/>
    <property type="match status" value="1"/>
</dbReference>
<dbReference type="InterPro" id="IPR029044">
    <property type="entry name" value="Nucleotide-diphossugar_trans"/>
</dbReference>